<name>A0A7Y9S5J1_9ACTN</name>
<proteinExistence type="predicted"/>
<protein>
    <submittedName>
        <fullName evidence="3">Pimeloyl-ACP methyl ester carboxylesterase</fullName>
    </submittedName>
</protein>
<evidence type="ECO:0000256" key="1">
    <source>
        <dbReference type="SAM" id="SignalP"/>
    </source>
</evidence>
<dbReference type="Gene3D" id="3.40.50.1820">
    <property type="entry name" value="alpha/beta hydrolase"/>
    <property type="match status" value="1"/>
</dbReference>
<dbReference type="Proteomes" id="UP000540656">
    <property type="component" value="Unassembled WGS sequence"/>
</dbReference>
<dbReference type="Pfam" id="PF00561">
    <property type="entry name" value="Abhydrolase_1"/>
    <property type="match status" value="1"/>
</dbReference>
<keyword evidence="4" id="KW-1185">Reference proteome</keyword>
<dbReference type="GO" id="GO:0003824">
    <property type="term" value="F:catalytic activity"/>
    <property type="evidence" value="ECO:0007669"/>
    <property type="project" value="UniProtKB-ARBA"/>
</dbReference>
<dbReference type="InterPro" id="IPR029058">
    <property type="entry name" value="AB_hydrolase_fold"/>
</dbReference>
<dbReference type="PANTHER" id="PTHR37574:SF1">
    <property type="entry name" value="LIPASE B"/>
    <property type="match status" value="1"/>
</dbReference>
<dbReference type="AlphaFoldDB" id="A0A7Y9S5J1"/>
<gene>
    <name evidence="3" type="ORF">BJ980_003067</name>
</gene>
<dbReference type="EMBL" id="JACCAA010000001">
    <property type="protein sequence ID" value="NYG60144.1"/>
    <property type="molecule type" value="Genomic_DNA"/>
</dbReference>
<dbReference type="RefSeq" id="WP_179503111.1">
    <property type="nucleotide sequence ID" value="NZ_JACCAA010000001.1"/>
</dbReference>
<reference evidence="3 4" key="1">
    <citation type="submission" date="2020-07" db="EMBL/GenBank/DDBJ databases">
        <title>Sequencing the genomes of 1000 actinobacteria strains.</title>
        <authorList>
            <person name="Klenk H.-P."/>
        </authorList>
    </citation>
    <scope>NUCLEOTIDE SEQUENCE [LARGE SCALE GENOMIC DNA]</scope>
    <source>
        <strain evidence="3 4">DSM 23819</strain>
    </source>
</reference>
<dbReference type="PANTHER" id="PTHR37574">
    <property type="entry name" value="LIPASE B"/>
    <property type="match status" value="1"/>
</dbReference>
<dbReference type="InterPro" id="IPR053228">
    <property type="entry name" value="Stereospecific_Lipase"/>
</dbReference>
<feature type="signal peptide" evidence="1">
    <location>
        <begin position="1"/>
        <end position="32"/>
    </location>
</feature>
<keyword evidence="1" id="KW-0732">Signal</keyword>
<organism evidence="3 4">
    <name type="scientific">Nocardioides daedukensis</name>
    <dbReference type="NCBI Taxonomy" id="634462"/>
    <lineage>
        <taxon>Bacteria</taxon>
        <taxon>Bacillati</taxon>
        <taxon>Actinomycetota</taxon>
        <taxon>Actinomycetes</taxon>
        <taxon>Propionibacteriales</taxon>
        <taxon>Nocardioidaceae</taxon>
        <taxon>Nocardioides</taxon>
    </lineage>
</organism>
<sequence length="336" mass="35955">MSTTSTRWIHRGVSALLGLVLVAAPVMSPAQAEPTNDGSDRAATEQAATDQADLPVVWNTGTLLFGGLARTLVPGWVPAGANDPDCKLTEERPRPVILVNFTTGSGWEWVAGSPYLTNQGFCVRSFNYGNITGVDQFPIQAIGDIEKSAEELAAYVDEVRAEYGVDKVDLIGWSQGGGMTPHYYLNFLGGAEKVDRFVAIAPGNHGTDGSGLLRADTLGPLAQPILRALLPAFGQQVAGSELAERVYADGDTRPGPHYTTIVSKHDEIATPYANQFLEGDNVTNILLQDGCAQDQSEHISIGFSSRTWHFVSNALAPAESTPVPCIRVYPFIGSLR</sequence>
<evidence type="ECO:0000259" key="2">
    <source>
        <dbReference type="Pfam" id="PF00561"/>
    </source>
</evidence>
<comment type="caution">
    <text evidence="3">The sequence shown here is derived from an EMBL/GenBank/DDBJ whole genome shotgun (WGS) entry which is preliminary data.</text>
</comment>
<accession>A0A7Y9S5J1</accession>
<dbReference type="InterPro" id="IPR000073">
    <property type="entry name" value="AB_hydrolase_1"/>
</dbReference>
<dbReference type="SUPFAM" id="SSF53474">
    <property type="entry name" value="alpha/beta-Hydrolases"/>
    <property type="match status" value="1"/>
</dbReference>
<feature type="domain" description="AB hydrolase-1" evidence="2">
    <location>
        <begin position="95"/>
        <end position="240"/>
    </location>
</feature>
<evidence type="ECO:0000313" key="4">
    <source>
        <dbReference type="Proteomes" id="UP000540656"/>
    </source>
</evidence>
<evidence type="ECO:0000313" key="3">
    <source>
        <dbReference type="EMBL" id="NYG60144.1"/>
    </source>
</evidence>
<feature type="chain" id="PRO_5030938650" evidence="1">
    <location>
        <begin position="33"/>
        <end position="336"/>
    </location>
</feature>